<dbReference type="Proteomes" id="UP000640485">
    <property type="component" value="Unassembled WGS sequence"/>
</dbReference>
<dbReference type="AlphaFoldDB" id="A0A934SKP7"/>
<organism evidence="1 2">
    <name type="scientific">Paracoccus caeni</name>
    <dbReference type="NCBI Taxonomy" id="657651"/>
    <lineage>
        <taxon>Bacteria</taxon>
        <taxon>Pseudomonadati</taxon>
        <taxon>Pseudomonadota</taxon>
        <taxon>Alphaproteobacteria</taxon>
        <taxon>Rhodobacterales</taxon>
        <taxon>Paracoccaceae</taxon>
        <taxon>Paracoccus</taxon>
    </lineage>
</organism>
<dbReference type="EMBL" id="JAEPRQ010000004">
    <property type="protein sequence ID" value="MBK4216874.1"/>
    <property type="molecule type" value="Genomic_DNA"/>
</dbReference>
<evidence type="ECO:0000313" key="2">
    <source>
        <dbReference type="Proteomes" id="UP000640485"/>
    </source>
</evidence>
<name>A0A934SKP7_9RHOB</name>
<accession>A0A934SKP7</accession>
<proteinExistence type="predicted"/>
<dbReference type="RefSeq" id="WP_200687193.1">
    <property type="nucleotide sequence ID" value="NZ_JAEPRQ010000004.1"/>
</dbReference>
<protein>
    <submittedName>
        <fullName evidence="1">Uncharacterized protein</fullName>
    </submittedName>
</protein>
<evidence type="ECO:0000313" key="1">
    <source>
        <dbReference type="EMBL" id="MBK4216874.1"/>
    </source>
</evidence>
<sequence>MTNPEIYALDKIDKNNFSGRYERDKRVRGSVAADMPMIDKACPAVTPLRFWHCHSPTVTLPRQGMNAVHASMK</sequence>
<keyword evidence="2" id="KW-1185">Reference proteome</keyword>
<comment type="caution">
    <text evidence="1">The sequence shown here is derived from an EMBL/GenBank/DDBJ whole genome shotgun (WGS) entry which is preliminary data.</text>
</comment>
<reference evidence="1" key="1">
    <citation type="submission" date="2021-01" db="EMBL/GenBank/DDBJ databases">
        <title>Paracoccus amoyensis sp. nov., isolated from the surface seawater along the coast of Xiamen Island, China.</title>
        <authorList>
            <person name="Lyu L."/>
        </authorList>
    </citation>
    <scope>NUCLEOTIDE SEQUENCE</scope>
    <source>
        <strain evidence="1">MJ17</strain>
    </source>
</reference>
<gene>
    <name evidence="1" type="ORF">JJJ17_13125</name>
</gene>